<sequence length="152" mass="17042">MNREVIQKLRVQDGGLFRALFVPTGLTIDANELPKGVKLATGQEKVSSVLCFSESLVDLEAHLRAARENLEDNANLTLALPQDLYLQISPRSDAVRELMASGFRMIAHFQLLAGYKAIRFSRRITQGKTSRIGLDELERSSRQIRARYAQLA</sequence>
<comment type="caution">
    <text evidence="1">The sequence shown here is derived from an EMBL/GenBank/DDBJ whole genome shotgun (WGS) entry which is preliminary data.</text>
</comment>
<evidence type="ECO:0000313" key="2">
    <source>
        <dbReference type="Proteomes" id="UP000267187"/>
    </source>
</evidence>
<dbReference type="Proteomes" id="UP000267187">
    <property type="component" value="Unassembled WGS sequence"/>
</dbReference>
<evidence type="ECO:0000313" key="1">
    <source>
        <dbReference type="EMBL" id="RMA81380.1"/>
    </source>
</evidence>
<dbReference type="AlphaFoldDB" id="A0A3M0A933"/>
<accession>A0A3M0A933</accession>
<dbReference type="RefSeq" id="WP_121876523.1">
    <property type="nucleotide sequence ID" value="NZ_REFJ01000002.1"/>
</dbReference>
<reference evidence="1 2" key="1">
    <citation type="submission" date="2018-10" db="EMBL/GenBank/DDBJ databases">
        <title>Genomic Encyclopedia of Type Strains, Phase IV (KMG-IV): sequencing the most valuable type-strain genomes for metagenomic binning, comparative biology and taxonomic classification.</title>
        <authorList>
            <person name="Goeker M."/>
        </authorList>
    </citation>
    <scope>NUCLEOTIDE SEQUENCE [LARGE SCALE GENOMIC DNA]</scope>
    <source>
        <strain evidence="1 2">DSM 25080</strain>
    </source>
</reference>
<name>A0A3M0A933_9GAMM</name>
<proteinExistence type="predicted"/>
<dbReference type="EMBL" id="REFJ01000002">
    <property type="protein sequence ID" value="RMA81380.1"/>
    <property type="molecule type" value="Genomic_DNA"/>
</dbReference>
<gene>
    <name evidence="1" type="ORF">DFR27_1200</name>
</gene>
<keyword evidence="2" id="KW-1185">Reference proteome</keyword>
<organism evidence="1 2">
    <name type="scientific">Umboniibacter marinipuniceus</name>
    <dbReference type="NCBI Taxonomy" id="569599"/>
    <lineage>
        <taxon>Bacteria</taxon>
        <taxon>Pseudomonadati</taxon>
        <taxon>Pseudomonadota</taxon>
        <taxon>Gammaproteobacteria</taxon>
        <taxon>Cellvibrionales</taxon>
        <taxon>Cellvibrionaceae</taxon>
        <taxon>Umboniibacter</taxon>
    </lineage>
</organism>
<protein>
    <submittedName>
        <fullName evidence="1">Uncharacterized protein</fullName>
    </submittedName>
</protein>